<feature type="coiled-coil region" evidence="2">
    <location>
        <begin position="40"/>
        <end position="95"/>
    </location>
</feature>
<dbReference type="Gene3D" id="2.70.70.10">
    <property type="entry name" value="Glucose Permease (Domain IIA)"/>
    <property type="match status" value="1"/>
</dbReference>
<accession>C1A9M7</accession>
<keyword evidence="2" id="KW-0175">Coiled coil</keyword>
<feature type="signal peptide" evidence="3">
    <location>
        <begin position="1"/>
        <end position="26"/>
    </location>
</feature>
<dbReference type="PANTHER" id="PTHR21666:SF289">
    <property type="entry name" value="L-ALA--D-GLU ENDOPEPTIDASE"/>
    <property type="match status" value="1"/>
</dbReference>
<dbReference type="GO" id="GO:0004222">
    <property type="term" value="F:metalloendopeptidase activity"/>
    <property type="evidence" value="ECO:0007669"/>
    <property type="project" value="TreeGrafter"/>
</dbReference>
<gene>
    <name evidence="5" type="ordered locus">GAU_2162</name>
</gene>
<proteinExistence type="predicted"/>
<dbReference type="EMBL" id="AP009153">
    <property type="protein sequence ID" value="BAH39204.1"/>
    <property type="molecule type" value="Genomic_DNA"/>
</dbReference>
<dbReference type="InterPro" id="IPR011055">
    <property type="entry name" value="Dup_hybrid_motif"/>
</dbReference>
<sequence length="405" mass="45153">MRSLAPALAAGAFALLVPLTAVNAQAAGSTQPPQSAEQRLRLQQTELDKLRRERGDLEARMNELQRSARTLTEEVNNLEAQRQTTRRLVEALDRQLGTINEEVTKAGSGLVKAERELGDKRSALQRRMVEIYKRGSLYDVEAMLSAHSFASLVARYKYLHELALRDRNLVRRVEGLRDQIINQRMLLVRLQDDVERNRQEKTREARRLSDLENRRQRNLVAVQKSTAQTRARLQQLARDESRIAGAIAALETARRRAEMAPNARPSAPSSIRTSDLGKLDWPVDGTILYRFGRVVNANNTTTRWNGIGIGANTGSAVKSISAGEVVLADNVGTYGPTVIVQHGGGDYSVYGSLQRIDVRKGQQVTKGQVLGTVGDTDPELPPHLHFEIRPKGRAVDPLEWLRGQR</sequence>
<evidence type="ECO:0000313" key="5">
    <source>
        <dbReference type="EMBL" id="BAH39204.1"/>
    </source>
</evidence>
<feature type="domain" description="M23ase beta-sheet core" evidence="4">
    <location>
        <begin position="303"/>
        <end position="397"/>
    </location>
</feature>
<dbReference type="PANTHER" id="PTHR21666">
    <property type="entry name" value="PEPTIDASE-RELATED"/>
    <property type="match status" value="1"/>
</dbReference>
<dbReference type="Gene3D" id="6.10.250.3150">
    <property type="match status" value="1"/>
</dbReference>
<dbReference type="Pfam" id="PF01551">
    <property type="entry name" value="Peptidase_M23"/>
    <property type="match status" value="1"/>
</dbReference>
<protein>
    <recommendedName>
        <fullName evidence="4">M23ase beta-sheet core domain-containing protein</fullName>
    </recommendedName>
</protein>
<dbReference type="SUPFAM" id="SSF57997">
    <property type="entry name" value="Tropomyosin"/>
    <property type="match status" value="1"/>
</dbReference>
<dbReference type="CDD" id="cd12797">
    <property type="entry name" value="M23_peptidase"/>
    <property type="match status" value="1"/>
</dbReference>
<dbReference type="RefSeq" id="WP_012683651.1">
    <property type="nucleotide sequence ID" value="NC_012489.1"/>
</dbReference>
<dbReference type="KEGG" id="gau:GAU_2162"/>
<reference evidence="6" key="1">
    <citation type="submission" date="2006-03" db="EMBL/GenBank/DDBJ databases">
        <title>Complete genome sequence of Gemmatimonas aurantiaca T-27 that represents a novel phylum Gemmatimonadetes.</title>
        <authorList>
            <person name="Takasaki K."/>
            <person name="Ichikawa N."/>
            <person name="Miura H."/>
            <person name="Matsushita S."/>
            <person name="Watanabe Y."/>
            <person name="Oguchi A."/>
            <person name="Ankai A."/>
            <person name="Yashiro I."/>
            <person name="Takahashi M."/>
            <person name="Terui Y."/>
            <person name="Fukui S."/>
            <person name="Yokoyama H."/>
            <person name="Tanikawa S."/>
            <person name="Hanada S."/>
            <person name="Kamagata Y."/>
            <person name="Fujita N."/>
        </authorList>
    </citation>
    <scope>NUCLEOTIDE SEQUENCE [LARGE SCALE GENOMIC DNA]</scope>
    <source>
        <strain evidence="6">T-27 / DSM 14586 / JCM 11422 / NBRC 100505</strain>
    </source>
</reference>
<evidence type="ECO:0000259" key="4">
    <source>
        <dbReference type="Pfam" id="PF01551"/>
    </source>
</evidence>
<feature type="chain" id="PRO_5002906639" description="M23ase beta-sheet core domain-containing protein" evidence="3">
    <location>
        <begin position="27"/>
        <end position="405"/>
    </location>
</feature>
<dbReference type="eggNOG" id="COG4942">
    <property type="taxonomic scope" value="Bacteria"/>
</dbReference>
<dbReference type="SUPFAM" id="SSF51261">
    <property type="entry name" value="Duplicated hybrid motif"/>
    <property type="match status" value="1"/>
</dbReference>
<evidence type="ECO:0000313" key="6">
    <source>
        <dbReference type="Proteomes" id="UP000002209"/>
    </source>
</evidence>
<keyword evidence="6" id="KW-1185">Reference proteome</keyword>
<dbReference type="InterPro" id="IPR050570">
    <property type="entry name" value="Cell_wall_metabolism_enzyme"/>
</dbReference>
<keyword evidence="1 3" id="KW-0732">Signal</keyword>
<dbReference type="STRING" id="379066.GAU_2162"/>
<evidence type="ECO:0000256" key="1">
    <source>
        <dbReference type="ARBA" id="ARBA00022729"/>
    </source>
</evidence>
<dbReference type="AlphaFoldDB" id="C1A9M7"/>
<name>C1A9M7_GEMAT</name>
<dbReference type="Proteomes" id="UP000002209">
    <property type="component" value="Chromosome"/>
</dbReference>
<dbReference type="HOGENOM" id="CLU_029425_4_3_0"/>
<evidence type="ECO:0000256" key="3">
    <source>
        <dbReference type="SAM" id="SignalP"/>
    </source>
</evidence>
<dbReference type="OrthoDB" id="9809488at2"/>
<dbReference type="InterPro" id="IPR016047">
    <property type="entry name" value="M23ase_b-sheet_dom"/>
</dbReference>
<organism evidence="5 6">
    <name type="scientific">Gemmatimonas aurantiaca (strain DSM 14586 / JCM 11422 / NBRC 100505 / T-27)</name>
    <dbReference type="NCBI Taxonomy" id="379066"/>
    <lineage>
        <taxon>Bacteria</taxon>
        <taxon>Pseudomonadati</taxon>
        <taxon>Gemmatimonadota</taxon>
        <taxon>Gemmatimonadia</taxon>
        <taxon>Gemmatimonadales</taxon>
        <taxon>Gemmatimonadaceae</taxon>
        <taxon>Gemmatimonas</taxon>
    </lineage>
</organism>
<evidence type="ECO:0000256" key="2">
    <source>
        <dbReference type="SAM" id="Coils"/>
    </source>
</evidence>